<reference evidence="1 2" key="1">
    <citation type="submission" date="2007-03" db="EMBL/GenBank/DDBJ databases">
        <title>Complete sequence of plasmid pBVIE03 of Burkholderia vietnamiensis G4.</title>
        <authorList>
            <consortium name="US DOE Joint Genome Institute"/>
            <person name="Copeland A."/>
            <person name="Lucas S."/>
            <person name="Lapidus A."/>
            <person name="Barry K."/>
            <person name="Detter J.C."/>
            <person name="Glavina del Rio T."/>
            <person name="Hammon N."/>
            <person name="Israni S."/>
            <person name="Dalin E."/>
            <person name="Tice H."/>
            <person name="Pitluck S."/>
            <person name="Chain P."/>
            <person name="Malfatti S."/>
            <person name="Shin M."/>
            <person name="Vergez L."/>
            <person name="Schmutz J."/>
            <person name="Larimer F."/>
            <person name="Land M."/>
            <person name="Hauser L."/>
            <person name="Kyrpides N."/>
            <person name="Tiedje J."/>
            <person name="Richardson P."/>
        </authorList>
    </citation>
    <scope>NUCLEOTIDE SEQUENCE [LARGE SCALE GENOMIC DNA]</scope>
    <source>
        <strain evidence="2">G4 / LMG 22486</strain>
        <plasmid evidence="1 2">pBVIE03</plasmid>
    </source>
</reference>
<organism evidence="1 2">
    <name type="scientific">Burkholderia vietnamiensis (strain G4 / LMG 22486)</name>
    <name type="common">Burkholderia cepacia (strain R1808)</name>
    <dbReference type="NCBI Taxonomy" id="269482"/>
    <lineage>
        <taxon>Bacteria</taxon>
        <taxon>Pseudomonadati</taxon>
        <taxon>Pseudomonadota</taxon>
        <taxon>Betaproteobacteria</taxon>
        <taxon>Burkholderiales</taxon>
        <taxon>Burkholderiaceae</taxon>
        <taxon>Burkholderia</taxon>
        <taxon>Burkholderia cepacia complex</taxon>
    </lineage>
</organism>
<geneLocation type="plasmid" evidence="1 2">
    <name>pBVIE03</name>
</geneLocation>
<keyword evidence="1" id="KW-0614">Plasmid</keyword>
<sequence length="166" mass="17348">MQPSERHAIADQLVASLAEASPEYGPNVLGSLIASRIVTLIAAADALVQSTSHPILLAEIIPGVDVIGVRDYTRPPREDADAVSLESIWEQGDSGFEWMAALGNVAVRYLTSRAAGATGPGAISHSGADGIYYFAFKAEYRGIALAQIGLTQDEVRIVDTGAPVGA</sequence>
<dbReference type="EMBL" id="CP000619">
    <property type="protein sequence ID" value="ABO60297.1"/>
    <property type="molecule type" value="Genomic_DNA"/>
</dbReference>
<gene>
    <name evidence="1" type="ordered locus">Bcep1808_7420</name>
</gene>
<dbReference type="Proteomes" id="UP000002287">
    <property type="component" value="Plasmid pBVIE03"/>
</dbReference>
<dbReference type="KEGG" id="bvi:Bcep1808_7420"/>
<dbReference type="HOGENOM" id="CLU_1599649_0_0_4"/>
<proteinExistence type="predicted"/>
<accession>A4JVJ4</accession>
<evidence type="ECO:0000313" key="2">
    <source>
        <dbReference type="Proteomes" id="UP000002287"/>
    </source>
</evidence>
<name>A4JVJ4_BURVG</name>
<evidence type="ECO:0000313" key="1">
    <source>
        <dbReference type="EMBL" id="ABO60297.1"/>
    </source>
</evidence>
<dbReference type="AlphaFoldDB" id="A4JVJ4"/>
<protein>
    <submittedName>
        <fullName evidence="1">Uncharacterized protein</fullName>
    </submittedName>
</protein>